<gene>
    <name evidence="8" type="ORF">MNEG_2473</name>
</gene>
<dbReference type="InterPro" id="IPR029055">
    <property type="entry name" value="Ntn_hydrolases_N"/>
</dbReference>
<dbReference type="KEGG" id="mng:MNEG_2473"/>
<name>A0A0D2NL65_9CHLO</name>
<dbReference type="CDD" id="cd00714">
    <property type="entry name" value="GFAT"/>
    <property type="match status" value="1"/>
</dbReference>
<dbReference type="PANTHER" id="PTHR10937">
    <property type="entry name" value="GLUCOSAMINE--FRUCTOSE-6-PHOSPHATE AMINOTRANSFERASE, ISOMERIZING"/>
    <property type="match status" value="1"/>
</dbReference>
<keyword evidence="9" id="KW-1185">Reference proteome</keyword>
<dbReference type="PANTHER" id="PTHR10937:SF0">
    <property type="entry name" value="GLUTAMINE--FRUCTOSE-6-PHOSPHATE TRANSAMINASE (ISOMERIZING)"/>
    <property type="match status" value="1"/>
</dbReference>
<dbReference type="AlphaFoldDB" id="A0A0D2NL65"/>
<evidence type="ECO:0000256" key="3">
    <source>
        <dbReference type="ARBA" id="ARBA00012916"/>
    </source>
</evidence>
<dbReference type="RefSeq" id="XP_013904510.1">
    <property type="nucleotide sequence ID" value="XM_014049056.1"/>
</dbReference>
<reference evidence="8 9" key="1">
    <citation type="journal article" date="2013" name="BMC Genomics">
        <title>Reconstruction of the lipid metabolism for the microalga Monoraphidium neglectum from its genome sequence reveals characteristics suitable for biofuel production.</title>
        <authorList>
            <person name="Bogen C."/>
            <person name="Al-Dilaimi A."/>
            <person name="Albersmeier A."/>
            <person name="Wichmann J."/>
            <person name="Grundmann M."/>
            <person name="Rupp O."/>
            <person name="Lauersen K.J."/>
            <person name="Blifernez-Klassen O."/>
            <person name="Kalinowski J."/>
            <person name="Goesmann A."/>
            <person name="Mussgnug J.H."/>
            <person name="Kruse O."/>
        </authorList>
    </citation>
    <scope>NUCLEOTIDE SEQUENCE [LARGE SCALE GENOMIC DNA]</scope>
    <source>
        <strain evidence="8 9">SAG 48.87</strain>
    </source>
</reference>
<organism evidence="8 9">
    <name type="scientific">Monoraphidium neglectum</name>
    <dbReference type="NCBI Taxonomy" id="145388"/>
    <lineage>
        <taxon>Eukaryota</taxon>
        <taxon>Viridiplantae</taxon>
        <taxon>Chlorophyta</taxon>
        <taxon>core chlorophytes</taxon>
        <taxon>Chlorophyceae</taxon>
        <taxon>CS clade</taxon>
        <taxon>Sphaeropleales</taxon>
        <taxon>Selenastraceae</taxon>
        <taxon>Monoraphidium</taxon>
    </lineage>
</organism>
<keyword evidence="5 8" id="KW-0808">Transferase</keyword>
<protein>
    <recommendedName>
        <fullName evidence="3">glutamine--fructose-6-phosphate transaminase (isomerizing)</fullName>
        <ecNumber evidence="3">2.6.1.16</ecNumber>
    </recommendedName>
</protein>
<dbReference type="InterPro" id="IPR047084">
    <property type="entry name" value="GFAT_N"/>
</dbReference>
<dbReference type="Pfam" id="PF13522">
    <property type="entry name" value="GATase_6"/>
    <property type="match status" value="1"/>
</dbReference>
<evidence type="ECO:0000313" key="8">
    <source>
        <dbReference type="EMBL" id="KIZ05491.1"/>
    </source>
</evidence>
<dbReference type="GO" id="GO:0006047">
    <property type="term" value="P:UDP-N-acetylglucosamine metabolic process"/>
    <property type="evidence" value="ECO:0007669"/>
    <property type="project" value="TreeGrafter"/>
</dbReference>
<dbReference type="Proteomes" id="UP000054498">
    <property type="component" value="Unassembled WGS sequence"/>
</dbReference>
<evidence type="ECO:0000256" key="4">
    <source>
        <dbReference type="ARBA" id="ARBA00022576"/>
    </source>
</evidence>
<dbReference type="PROSITE" id="PS51278">
    <property type="entry name" value="GATASE_TYPE_2"/>
    <property type="match status" value="1"/>
</dbReference>
<dbReference type="STRING" id="145388.A0A0D2NL65"/>
<feature type="domain" description="Glutamine amidotransferase type-2" evidence="7">
    <location>
        <begin position="2"/>
        <end position="279"/>
    </location>
</feature>
<evidence type="ECO:0000256" key="5">
    <source>
        <dbReference type="ARBA" id="ARBA00022679"/>
    </source>
</evidence>
<evidence type="ECO:0000256" key="1">
    <source>
        <dbReference type="ARBA" id="ARBA00001031"/>
    </source>
</evidence>
<dbReference type="EMBL" id="KK100499">
    <property type="protein sequence ID" value="KIZ05491.1"/>
    <property type="molecule type" value="Genomic_DNA"/>
</dbReference>
<evidence type="ECO:0000313" key="9">
    <source>
        <dbReference type="Proteomes" id="UP000054498"/>
    </source>
</evidence>
<sequence length="279" mass="28822">MCGIFGYANYGHNKQVQAILNTLFDGLQRLEYRGYDSAGVCVDAPAGAHGDKCPLVIKHQGKISDLRARAAEVLAENSYSGSEAYDTHVGIGHTRWATHGPPSATNSHPHVSGANGEFVVVHNGIITNFNVLKPFLEKNGAVFVSETDTEVVPHLCEYLWKKKGGNVSLGQLAMDVCGKLEGAYALLIKSARYPNELVACKQGSPLVYGLKRGDRASDAGDAAARDQASGAGAGAGGAGGASGVEVWLASDSAALLTHTRDVVVGGGFGGGDGGSGLDV</sequence>
<dbReference type="GeneID" id="25735351"/>
<proteinExistence type="predicted"/>
<dbReference type="FunFam" id="3.60.20.10:FF:000052">
    <property type="entry name" value="Glutamine--fructose-6-phosphate aminotransferase [isomerizing] 2"/>
    <property type="match status" value="1"/>
</dbReference>
<dbReference type="GO" id="GO:0006002">
    <property type="term" value="P:fructose 6-phosphate metabolic process"/>
    <property type="evidence" value="ECO:0007669"/>
    <property type="project" value="TreeGrafter"/>
</dbReference>
<dbReference type="GO" id="GO:0004360">
    <property type="term" value="F:glutamine-fructose-6-phosphate transaminase (isomerizing) activity"/>
    <property type="evidence" value="ECO:0007669"/>
    <property type="project" value="UniProtKB-EC"/>
</dbReference>
<evidence type="ECO:0000259" key="7">
    <source>
        <dbReference type="PROSITE" id="PS51278"/>
    </source>
</evidence>
<dbReference type="GO" id="GO:0006487">
    <property type="term" value="P:protein N-linked glycosylation"/>
    <property type="evidence" value="ECO:0007669"/>
    <property type="project" value="TreeGrafter"/>
</dbReference>
<dbReference type="InterPro" id="IPR017932">
    <property type="entry name" value="GATase_2_dom"/>
</dbReference>
<comment type="pathway">
    <text evidence="2">Nucleotide-sugar biosynthesis; UDP-N-acetyl-alpha-D-glucosamine biosynthesis; alpha-D-glucosamine 6-phosphate from D-fructose 6-phosphate: step 1/1.</text>
</comment>
<evidence type="ECO:0000256" key="6">
    <source>
        <dbReference type="ARBA" id="ARBA00022962"/>
    </source>
</evidence>
<dbReference type="OrthoDB" id="15235at2759"/>
<evidence type="ECO:0000256" key="2">
    <source>
        <dbReference type="ARBA" id="ARBA00004775"/>
    </source>
</evidence>
<dbReference type="SUPFAM" id="SSF56235">
    <property type="entry name" value="N-terminal nucleophile aminohydrolases (Ntn hydrolases)"/>
    <property type="match status" value="1"/>
</dbReference>
<dbReference type="Gene3D" id="3.60.20.10">
    <property type="entry name" value="Glutamine Phosphoribosylpyrophosphate, subunit 1, domain 1"/>
    <property type="match status" value="1"/>
</dbReference>
<comment type="catalytic activity">
    <reaction evidence="1">
        <text>D-fructose 6-phosphate + L-glutamine = D-glucosamine 6-phosphate + L-glutamate</text>
        <dbReference type="Rhea" id="RHEA:13237"/>
        <dbReference type="ChEBI" id="CHEBI:29985"/>
        <dbReference type="ChEBI" id="CHEBI:58359"/>
        <dbReference type="ChEBI" id="CHEBI:58725"/>
        <dbReference type="ChEBI" id="CHEBI:61527"/>
        <dbReference type="EC" id="2.6.1.16"/>
    </reaction>
</comment>
<keyword evidence="6" id="KW-0315">Glutamine amidotransferase</keyword>
<keyword evidence="4 8" id="KW-0032">Aminotransferase</keyword>
<dbReference type="EC" id="2.6.1.16" evidence="3"/>
<accession>A0A0D2NL65</accession>